<dbReference type="RefSeq" id="WP_380801510.1">
    <property type="nucleotide sequence ID" value="NZ_JBHUIV010000012.1"/>
</dbReference>
<feature type="transmembrane region" description="Helical" evidence="1">
    <location>
        <begin position="53"/>
        <end position="77"/>
    </location>
</feature>
<evidence type="ECO:0000256" key="1">
    <source>
        <dbReference type="SAM" id="Phobius"/>
    </source>
</evidence>
<name>A0ABW5B649_9BACT</name>
<gene>
    <name evidence="2" type="ORF">ACFSKV_08390</name>
</gene>
<keyword evidence="1" id="KW-0472">Membrane</keyword>
<organism evidence="2 3">
    <name type="scientific">Shivajiella indica</name>
    <dbReference type="NCBI Taxonomy" id="872115"/>
    <lineage>
        <taxon>Bacteria</taxon>
        <taxon>Pseudomonadati</taxon>
        <taxon>Bacteroidota</taxon>
        <taxon>Cytophagia</taxon>
        <taxon>Cytophagales</taxon>
        <taxon>Cyclobacteriaceae</taxon>
        <taxon>Shivajiella</taxon>
    </lineage>
</organism>
<keyword evidence="1" id="KW-1133">Transmembrane helix</keyword>
<feature type="transmembrane region" description="Helical" evidence="1">
    <location>
        <begin position="84"/>
        <end position="104"/>
    </location>
</feature>
<keyword evidence="1" id="KW-0812">Transmembrane</keyword>
<comment type="caution">
    <text evidence="2">The sequence shown here is derived from an EMBL/GenBank/DDBJ whole genome shotgun (WGS) entry which is preliminary data.</text>
</comment>
<evidence type="ECO:0008006" key="4">
    <source>
        <dbReference type="Google" id="ProtNLM"/>
    </source>
</evidence>
<evidence type="ECO:0000313" key="2">
    <source>
        <dbReference type="EMBL" id="MFD2201583.1"/>
    </source>
</evidence>
<sequence length="105" mass="12273">MNRLYFSLAAIFSSGIFSYSYWKEWIQIKWLNSSAVLLPEKPEAPYFHSTEELYLRVLLVFAIAFSLIFSLSIFFTLKKMWKAVFFCFVMSMLCILAVMINGAIK</sequence>
<protein>
    <recommendedName>
        <fullName evidence="4">DUF1634 domain-containing protein</fullName>
    </recommendedName>
</protein>
<dbReference type="Proteomes" id="UP001597414">
    <property type="component" value="Unassembled WGS sequence"/>
</dbReference>
<accession>A0ABW5B649</accession>
<reference evidence="3" key="1">
    <citation type="journal article" date="2019" name="Int. J. Syst. Evol. Microbiol.">
        <title>The Global Catalogue of Microorganisms (GCM) 10K type strain sequencing project: providing services to taxonomists for standard genome sequencing and annotation.</title>
        <authorList>
            <consortium name="The Broad Institute Genomics Platform"/>
            <consortium name="The Broad Institute Genome Sequencing Center for Infectious Disease"/>
            <person name="Wu L."/>
            <person name="Ma J."/>
        </authorList>
    </citation>
    <scope>NUCLEOTIDE SEQUENCE [LARGE SCALE GENOMIC DNA]</scope>
    <source>
        <strain evidence="3">KCTC 19812</strain>
    </source>
</reference>
<dbReference type="EMBL" id="JBHUIV010000012">
    <property type="protein sequence ID" value="MFD2201583.1"/>
    <property type="molecule type" value="Genomic_DNA"/>
</dbReference>
<keyword evidence="3" id="KW-1185">Reference proteome</keyword>
<proteinExistence type="predicted"/>
<evidence type="ECO:0000313" key="3">
    <source>
        <dbReference type="Proteomes" id="UP001597414"/>
    </source>
</evidence>